<evidence type="ECO:0000313" key="7">
    <source>
        <dbReference type="Proteomes" id="UP000315399"/>
    </source>
</evidence>
<name>A0A523BH65_9CREN</name>
<dbReference type="AlphaFoldDB" id="A0A523BH65"/>
<proteinExistence type="predicted"/>
<keyword evidence="5" id="KW-0472">Membrane</keyword>
<dbReference type="EMBL" id="QNVH01000001">
    <property type="protein sequence ID" value="TDA40266.1"/>
    <property type="molecule type" value="Genomic_DNA"/>
</dbReference>
<gene>
    <name evidence="6" type="ORF">DSO08_00235</name>
</gene>
<dbReference type="PANTHER" id="PTHR34584">
    <property type="entry name" value="NA(+)/H(+) ANTIPORTER SUBUNIT E1"/>
    <property type="match status" value="1"/>
</dbReference>
<reference evidence="6 7" key="1">
    <citation type="journal article" date="2019" name="Nat. Microbiol.">
        <title>Expanding anaerobic alkane metabolism in the domain of Archaea.</title>
        <authorList>
            <person name="Wang Y."/>
            <person name="Wegener G."/>
            <person name="Hou J."/>
            <person name="Wang F."/>
            <person name="Xiao X."/>
        </authorList>
    </citation>
    <scope>NUCLEOTIDE SEQUENCE [LARGE SCALE GENOMIC DNA]</scope>
    <source>
        <strain evidence="6">WYZ-LMO10</strain>
    </source>
</reference>
<organism evidence="6 7">
    <name type="scientific">Thermoproteota archaeon</name>
    <dbReference type="NCBI Taxonomy" id="2056631"/>
    <lineage>
        <taxon>Archaea</taxon>
        <taxon>Thermoproteota</taxon>
    </lineage>
</organism>
<keyword evidence="3" id="KW-0812">Transmembrane</keyword>
<comment type="subcellular location">
    <subcellularLocation>
        <location evidence="1">Cell membrane</location>
        <topology evidence="1">Multi-pass membrane protein</topology>
    </subcellularLocation>
</comment>
<dbReference type="InterPro" id="IPR002758">
    <property type="entry name" value="Cation_antiport_E"/>
</dbReference>
<dbReference type="Pfam" id="PF01899">
    <property type="entry name" value="MNHE"/>
    <property type="match status" value="1"/>
</dbReference>
<evidence type="ECO:0000256" key="3">
    <source>
        <dbReference type="ARBA" id="ARBA00022692"/>
    </source>
</evidence>
<dbReference type="PANTHER" id="PTHR34584:SF1">
    <property type="entry name" value="NA(+)_H(+) ANTIPORTER SUBUNIT E1"/>
    <property type="match status" value="1"/>
</dbReference>
<evidence type="ECO:0000313" key="6">
    <source>
        <dbReference type="EMBL" id="TDA40266.1"/>
    </source>
</evidence>
<comment type="caution">
    <text evidence="6">The sequence shown here is derived from an EMBL/GenBank/DDBJ whole genome shotgun (WGS) entry which is preliminary data.</text>
</comment>
<dbReference type="Proteomes" id="UP000315399">
    <property type="component" value="Unassembled WGS sequence"/>
</dbReference>
<dbReference type="NCBIfam" id="NF004922">
    <property type="entry name" value="PRK06279.1"/>
    <property type="match status" value="1"/>
</dbReference>
<keyword evidence="2" id="KW-1003">Cell membrane</keyword>
<evidence type="ECO:0000256" key="1">
    <source>
        <dbReference type="ARBA" id="ARBA00004651"/>
    </source>
</evidence>
<sequence>MRLIREIMASIIDVTKRCFNGDIDPVIISIDSVLAKPVSQTMLANSITYTPGTVTIEVDVPEKRIYVGAINPRTRGEIIPLEPHVERWLGK</sequence>
<keyword evidence="4" id="KW-1133">Transmembrane helix</keyword>
<accession>A0A523BH65</accession>
<dbReference type="GO" id="GO:0005886">
    <property type="term" value="C:plasma membrane"/>
    <property type="evidence" value="ECO:0007669"/>
    <property type="project" value="UniProtKB-SubCell"/>
</dbReference>
<evidence type="ECO:0000256" key="5">
    <source>
        <dbReference type="ARBA" id="ARBA00023136"/>
    </source>
</evidence>
<evidence type="ECO:0000256" key="4">
    <source>
        <dbReference type="ARBA" id="ARBA00022989"/>
    </source>
</evidence>
<dbReference type="GO" id="GO:0008324">
    <property type="term" value="F:monoatomic cation transmembrane transporter activity"/>
    <property type="evidence" value="ECO:0007669"/>
    <property type="project" value="InterPro"/>
</dbReference>
<evidence type="ECO:0000256" key="2">
    <source>
        <dbReference type="ARBA" id="ARBA00022475"/>
    </source>
</evidence>
<protein>
    <submittedName>
        <fullName evidence="6">Cation:proton antiporter</fullName>
    </submittedName>
</protein>